<feature type="transmembrane region" description="Helical" evidence="10">
    <location>
        <begin position="162"/>
        <end position="182"/>
    </location>
</feature>
<feature type="transmembrane region" description="Helical" evidence="10">
    <location>
        <begin position="415"/>
        <end position="435"/>
    </location>
</feature>
<keyword evidence="4" id="KW-0813">Transport</keyword>
<evidence type="ECO:0000313" key="12">
    <source>
        <dbReference type="Proteomes" id="UP000249542"/>
    </source>
</evidence>
<dbReference type="NCBIfam" id="TIGR00797">
    <property type="entry name" value="matE"/>
    <property type="match status" value="1"/>
</dbReference>
<organism evidence="11 12">
    <name type="scientific">Mesonia algae</name>
    <dbReference type="NCBI Taxonomy" id="213248"/>
    <lineage>
        <taxon>Bacteria</taxon>
        <taxon>Pseudomonadati</taxon>
        <taxon>Bacteroidota</taxon>
        <taxon>Flavobacteriia</taxon>
        <taxon>Flavobacteriales</taxon>
        <taxon>Flavobacteriaceae</taxon>
        <taxon>Mesonia</taxon>
    </lineage>
</organism>
<evidence type="ECO:0000256" key="2">
    <source>
        <dbReference type="ARBA" id="ARBA00008417"/>
    </source>
</evidence>
<feature type="transmembrane region" description="Helical" evidence="10">
    <location>
        <begin position="386"/>
        <end position="403"/>
    </location>
</feature>
<dbReference type="InterPro" id="IPR051327">
    <property type="entry name" value="MATE_MepA_subfamily"/>
</dbReference>
<dbReference type="GO" id="GO:0015297">
    <property type="term" value="F:antiporter activity"/>
    <property type="evidence" value="ECO:0007669"/>
    <property type="project" value="InterPro"/>
</dbReference>
<keyword evidence="9" id="KW-0046">Antibiotic resistance</keyword>
<evidence type="ECO:0000256" key="4">
    <source>
        <dbReference type="ARBA" id="ARBA00022448"/>
    </source>
</evidence>
<evidence type="ECO:0000256" key="3">
    <source>
        <dbReference type="ARBA" id="ARBA00022106"/>
    </source>
</evidence>
<dbReference type="RefSeq" id="WP_111540272.1">
    <property type="nucleotide sequence ID" value="NZ_QKYV01000002.1"/>
</dbReference>
<dbReference type="PIRSF" id="PIRSF006603">
    <property type="entry name" value="DinF"/>
    <property type="match status" value="1"/>
</dbReference>
<feature type="transmembrane region" description="Helical" evidence="10">
    <location>
        <begin position="120"/>
        <end position="142"/>
    </location>
</feature>
<evidence type="ECO:0000256" key="10">
    <source>
        <dbReference type="SAM" id="Phobius"/>
    </source>
</evidence>
<evidence type="ECO:0000256" key="6">
    <source>
        <dbReference type="ARBA" id="ARBA00022692"/>
    </source>
</evidence>
<feature type="transmembrane region" description="Helical" evidence="10">
    <location>
        <begin position="297"/>
        <end position="316"/>
    </location>
</feature>
<name>A0A2W7IVA7_9FLAO</name>
<dbReference type="GO" id="GO:0042910">
    <property type="term" value="F:xenobiotic transmembrane transporter activity"/>
    <property type="evidence" value="ECO:0007669"/>
    <property type="project" value="InterPro"/>
</dbReference>
<keyword evidence="6 10" id="KW-0812">Transmembrane</keyword>
<protein>
    <recommendedName>
        <fullName evidence="3">Multidrug export protein MepA</fullName>
    </recommendedName>
</protein>
<keyword evidence="5" id="KW-1003">Cell membrane</keyword>
<feature type="transmembrane region" description="Helical" evidence="10">
    <location>
        <begin position="41"/>
        <end position="62"/>
    </location>
</feature>
<accession>A0A2W7IVA7</accession>
<dbReference type="InterPro" id="IPR045070">
    <property type="entry name" value="MATE_MepA-like"/>
</dbReference>
<dbReference type="EMBL" id="QKYV01000002">
    <property type="protein sequence ID" value="PZW42623.1"/>
    <property type="molecule type" value="Genomic_DNA"/>
</dbReference>
<dbReference type="PANTHER" id="PTHR43823">
    <property type="entry name" value="SPORULATION PROTEIN YKVU"/>
    <property type="match status" value="1"/>
</dbReference>
<dbReference type="GO" id="GO:0046677">
    <property type="term" value="P:response to antibiotic"/>
    <property type="evidence" value="ECO:0007669"/>
    <property type="project" value="UniProtKB-KW"/>
</dbReference>
<dbReference type="InterPro" id="IPR048279">
    <property type="entry name" value="MdtK-like"/>
</dbReference>
<dbReference type="Pfam" id="PF01554">
    <property type="entry name" value="MatE"/>
    <property type="match status" value="2"/>
</dbReference>
<proteinExistence type="inferred from homology"/>
<keyword evidence="8 10" id="KW-0472">Membrane</keyword>
<evidence type="ECO:0000313" key="11">
    <source>
        <dbReference type="EMBL" id="PZW42623.1"/>
    </source>
</evidence>
<dbReference type="PANTHER" id="PTHR43823:SF3">
    <property type="entry name" value="MULTIDRUG EXPORT PROTEIN MEPA"/>
    <property type="match status" value="1"/>
</dbReference>
<comment type="similarity">
    <text evidence="2">Belongs to the multi antimicrobial extrusion (MATE) (TC 2.A.66.1) family. MepA subfamily.</text>
</comment>
<dbReference type="GO" id="GO:0005886">
    <property type="term" value="C:plasma membrane"/>
    <property type="evidence" value="ECO:0007669"/>
    <property type="project" value="UniProtKB-SubCell"/>
</dbReference>
<dbReference type="InterPro" id="IPR002528">
    <property type="entry name" value="MATE_fam"/>
</dbReference>
<feature type="transmembrane region" description="Helical" evidence="10">
    <location>
        <begin position="194"/>
        <end position="213"/>
    </location>
</feature>
<keyword evidence="12" id="KW-1185">Reference proteome</keyword>
<dbReference type="CDD" id="cd13143">
    <property type="entry name" value="MATE_MepA_like"/>
    <property type="match status" value="1"/>
</dbReference>
<feature type="transmembrane region" description="Helical" evidence="10">
    <location>
        <begin position="219"/>
        <end position="239"/>
    </location>
</feature>
<dbReference type="AlphaFoldDB" id="A0A2W7IVA7"/>
<feature type="transmembrane region" description="Helical" evidence="10">
    <location>
        <begin position="259"/>
        <end position="277"/>
    </location>
</feature>
<evidence type="ECO:0000256" key="5">
    <source>
        <dbReference type="ARBA" id="ARBA00022475"/>
    </source>
</evidence>
<evidence type="ECO:0000256" key="9">
    <source>
        <dbReference type="ARBA" id="ARBA00023251"/>
    </source>
</evidence>
<feature type="transmembrane region" description="Helical" evidence="10">
    <location>
        <begin position="441"/>
        <end position="463"/>
    </location>
</feature>
<gene>
    <name evidence="11" type="ORF">LX95_00939</name>
</gene>
<evidence type="ECO:0000256" key="1">
    <source>
        <dbReference type="ARBA" id="ARBA00004651"/>
    </source>
</evidence>
<sequence length="470" mass="52002">MSTLKIKFQQIKHLIKGKIVSYDDKSEKEAYSLTEDSVLKLLFIFVGPAVLGMLINALYNFVDRIFVGQYVGVEGLSAVTMVFPVTLLQFAFVLLFGSGAGILIAKYLGESQPEKASHVLGNAIAGIFLITLVFILLGLIYYRPLLEVFGATETLLDLSTEYLLVIILGFPLSFFLALEFTCRAEGNPKLPAKLIVFSCIINIGLDYVFMKIFNLGIRGAALATIIAQATNAILLMRYYLSGRSLVKLKWKHIRLQKSIIFPILFIGLAPFLMDLAISFQNVFANNLLLNSGGTDGVAAMGILFGVNVFFMMIALGTGDGMQPIVSYNFGAKRFDRTRETLEMAIKIVSVFTILGLLILELFPTQITHIFIEGDGNQNVITITKKALKIFAISIPFYAIQIIITRHFQALQKNKIATFLALLRPIILFIPIAYILNEYYGLTGIWIAFPVSDGIAAIVSLLIVKKYAVNT</sequence>
<feature type="transmembrane region" description="Helical" evidence="10">
    <location>
        <begin position="343"/>
        <end position="366"/>
    </location>
</feature>
<comment type="subcellular location">
    <subcellularLocation>
        <location evidence="1">Cell membrane</location>
        <topology evidence="1">Multi-pass membrane protein</topology>
    </subcellularLocation>
</comment>
<dbReference type="Proteomes" id="UP000249542">
    <property type="component" value="Unassembled WGS sequence"/>
</dbReference>
<evidence type="ECO:0000256" key="7">
    <source>
        <dbReference type="ARBA" id="ARBA00022989"/>
    </source>
</evidence>
<comment type="caution">
    <text evidence="11">The sequence shown here is derived from an EMBL/GenBank/DDBJ whole genome shotgun (WGS) entry which is preliminary data.</text>
</comment>
<keyword evidence="7 10" id="KW-1133">Transmembrane helix</keyword>
<evidence type="ECO:0000256" key="8">
    <source>
        <dbReference type="ARBA" id="ARBA00023136"/>
    </source>
</evidence>
<reference evidence="11 12" key="1">
    <citation type="submission" date="2018-06" db="EMBL/GenBank/DDBJ databases">
        <title>Genomic Encyclopedia of Archaeal and Bacterial Type Strains, Phase II (KMG-II): from individual species to whole genera.</title>
        <authorList>
            <person name="Goeker M."/>
        </authorList>
    </citation>
    <scope>NUCLEOTIDE SEQUENCE [LARGE SCALE GENOMIC DNA]</scope>
    <source>
        <strain evidence="11 12">DSM 15361</strain>
    </source>
</reference>
<feature type="transmembrane region" description="Helical" evidence="10">
    <location>
        <begin position="82"/>
        <end position="108"/>
    </location>
</feature>